<gene>
    <name evidence="1" type="ORF">DW204_15060</name>
</gene>
<evidence type="ECO:0000313" key="1">
    <source>
        <dbReference type="EMBL" id="RHH37921.1"/>
    </source>
</evidence>
<dbReference type="EMBL" id="QRJS01000080">
    <property type="protein sequence ID" value="RHH37921.1"/>
    <property type="molecule type" value="Genomic_DNA"/>
</dbReference>
<protein>
    <recommendedName>
        <fullName evidence="3">GIY-YIG domain-containing protein</fullName>
    </recommendedName>
</protein>
<dbReference type="AlphaFoldDB" id="A0A414WNZ8"/>
<evidence type="ECO:0008006" key="3">
    <source>
        <dbReference type="Google" id="ProtNLM"/>
    </source>
</evidence>
<dbReference type="Proteomes" id="UP000284998">
    <property type="component" value="Unassembled WGS sequence"/>
</dbReference>
<organism evidence="1 2">
    <name type="scientific">Phocaeicola plebeius</name>
    <dbReference type="NCBI Taxonomy" id="310297"/>
    <lineage>
        <taxon>Bacteria</taxon>
        <taxon>Pseudomonadati</taxon>
        <taxon>Bacteroidota</taxon>
        <taxon>Bacteroidia</taxon>
        <taxon>Bacteroidales</taxon>
        <taxon>Bacteroidaceae</taxon>
        <taxon>Phocaeicola</taxon>
    </lineage>
</organism>
<sequence>MANKEHKNGYWTKERCAIEALKYHRCTDFRKGNQAAYFKVRKSGWWSELCSHFDKKHFWTIDECFDAAKKCNSRKEFRHRYSAAYNILCKNNLANLACSHMHKIGDRLHRAIYAFEFSDNFAYIGLTFNPSKRKWQHITGQGNTAVYQHLQMTESSYTFKVLTDFLEVEEAQKKESEFIEKYRSQGWIILNTKNAGDLGGHESNWNYETLKQEALKYQTKTDFKKSNSVAYDNARKQGIIDEICAHMKIKRRRWTDETAILEAKKYKNRNEMQEHNYPAFVYIYRHNLVDIAFAHMETTQKWTIDDAKEEALRFDTRSLFHKQSPYAYHLLWNNGLLDSACSHMKICREDWTIDKIREIALKYNNIKDFKKYDMKAYMASFKYKCLKDVTSHMKRLVQPKGFYTLEKCKEEALKYQTKKDFMLGSPRFYDAAHRFKWIDLCCEHMKKSNGNNFSKKEKWNHNNIIEAALKYDSKDEFRKYNYAAYIAANKHKMIKELEQLWKSH</sequence>
<dbReference type="RefSeq" id="WP_118244790.1">
    <property type="nucleotide sequence ID" value="NZ_QRJS01000080.1"/>
</dbReference>
<accession>A0A414WNZ8</accession>
<comment type="caution">
    <text evidence="1">The sequence shown here is derived from an EMBL/GenBank/DDBJ whole genome shotgun (WGS) entry which is preliminary data.</text>
</comment>
<name>A0A414WNZ8_9BACT</name>
<evidence type="ECO:0000313" key="2">
    <source>
        <dbReference type="Proteomes" id="UP000284998"/>
    </source>
</evidence>
<proteinExistence type="predicted"/>
<reference evidence="1 2" key="1">
    <citation type="submission" date="2018-08" db="EMBL/GenBank/DDBJ databases">
        <title>A genome reference for cultivated species of the human gut microbiota.</title>
        <authorList>
            <person name="Zou Y."/>
            <person name="Xue W."/>
            <person name="Luo G."/>
        </authorList>
    </citation>
    <scope>NUCLEOTIDE SEQUENCE [LARGE SCALE GENOMIC DNA]</scope>
    <source>
        <strain evidence="1 2">AM17-44</strain>
    </source>
</reference>